<dbReference type="OrthoDB" id="6935130at2"/>
<evidence type="ECO:0000313" key="2">
    <source>
        <dbReference type="EMBL" id="AQS40632.1"/>
    </source>
</evidence>
<dbReference type="InterPro" id="IPR013351">
    <property type="entry name" value="T3SS_TyeA-rel"/>
</dbReference>
<dbReference type="KEGG" id="spsw:Sps_05569"/>
<dbReference type="STRING" id="225848.Sps_05569"/>
<dbReference type="InterPro" id="IPR038347">
    <property type="entry name" value="TyeA_sf"/>
</dbReference>
<feature type="domain" description="Type III secretion system effector delivery regulator TyeA" evidence="1">
    <location>
        <begin position="7"/>
        <end position="86"/>
    </location>
</feature>
<dbReference type="Proteomes" id="UP000189545">
    <property type="component" value="Chromosome"/>
</dbReference>
<evidence type="ECO:0000313" key="3">
    <source>
        <dbReference type="Proteomes" id="UP000189545"/>
    </source>
</evidence>
<evidence type="ECO:0000259" key="1">
    <source>
        <dbReference type="Pfam" id="PF09059"/>
    </source>
</evidence>
<dbReference type="EMBL" id="CP014782">
    <property type="protein sequence ID" value="AQS40632.1"/>
    <property type="molecule type" value="Genomic_DNA"/>
</dbReference>
<keyword evidence="3" id="KW-1185">Reference proteome</keyword>
<gene>
    <name evidence="2" type="ORF">Sps_05569</name>
</gene>
<dbReference type="InterPro" id="IPR015144">
    <property type="entry name" value="T3SS_TyeA"/>
</dbReference>
<protein>
    <submittedName>
        <fullName evidence="2">Type III secretion effector delivery regulator, TyeA family</fullName>
    </submittedName>
</protein>
<organism evidence="2 3">
    <name type="scientific">Shewanella psychrophila</name>
    <dbReference type="NCBI Taxonomy" id="225848"/>
    <lineage>
        <taxon>Bacteria</taxon>
        <taxon>Pseudomonadati</taxon>
        <taxon>Pseudomonadota</taxon>
        <taxon>Gammaproteobacteria</taxon>
        <taxon>Alteromonadales</taxon>
        <taxon>Shewanellaceae</taxon>
        <taxon>Shewanella</taxon>
    </lineage>
</organism>
<sequence length="92" mass="10754">MAYKTTDFLTDLIYLVEQRWVGSDQIWGLADKASLVEISQKISFFREVKKLIRLIPPEIFADEEQRQNMINAAQQAQDRAIEEEEDMFDGLD</sequence>
<accession>A0A1S6HYV2</accession>
<dbReference type="AlphaFoldDB" id="A0A1S6HYV2"/>
<proteinExistence type="predicted"/>
<dbReference type="RefSeq" id="WP_077755405.1">
    <property type="nucleotide sequence ID" value="NZ_CP014782.1"/>
</dbReference>
<name>A0A1S6HYV2_9GAMM</name>
<dbReference type="NCBIfam" id="TIGR02511">
    <property type="entry name" value="type_III_tyeA"/>
    <property type="match status" value="1"/>
</dbReference>
<dbReference type="Pfam" id="PF09059">
    <property type="entry name" value="TyeA"/>
    <property type="match status" value="1"/>
</dbReference>
<reference evidence="2 3" key="1">
    <citation type="submission" date="2016-03" db="EMBL/GenBank/DDBJ databases">
        <title>Complete genome sequence of Shewanella psychrophila WP2, a deep sea bacterium isolated from west Pacific sediment.</title>
        <authorList>
            <person name="Xu G."/>
            <person name="Jian H."/>
        </authorList>
    </citation>
    <scope>NUCLEOTIDE SEQUENCE [LARGE SCALE GENOMIC DNA]</scope>
    <source>
        <strain evidence="2 3">WP2</strain>
    </source>
</reference>
<dbReference type="SUPFAM" id="SSF140591">
    <property type="entry name" value="Type III secretion system domain"/>
    <property type="match status" value="1"/>
</dbReference>
<dbReference type="Gene3D" id="1.20.1280.80">
    <property type="match status" value="1"/>
</dbReference>